<organism evidence="2 3">
    <name type="scientific">Taurinivorans muris</name>
    <dbReference type="NCBI Taxonomy" id="2787751"/>
    <lineage>
        <taxon>Bacteria</taxon>
        <taxon>Pseudomonadati</taxon>
        <taxon>Thermodesulfobacteriota</taxon>
        <taxon>Desulfovibrionia</taxon>
        <taxon>Desulfovibrionales</taxon>
        <taxon>Desulfovibrionaceae</taxon>
        <taxon>Taurinivorans</taxon>
    </lineage>
</organism>
<protein>
    <submittedName>
        <fullName evidence="2">Uncharacterized protein</fullName>
    </submittedName>
</protein>
<evidence type="ECO:0000313" key="2">
    <source>
        <dbReference type="EMBL" id="UWX06379.1"/>
    </source>
</evidence>
<keyword evidence="1" id="KW-1133">Transmembrane helix</keyword>
<dbReference type="Proteomes" id="UP001058120">
    <property type="component" value="Chromosome"/>
</dbReference>
<reference evidence="2" key="1">
    <citation type="submission" date="2020-12" db="EMBL/GenBank/DDBJ databases">
        <title>Taurinivorans muris gen. nov., sp. nov., fundamental and realized metabolic niche of a ubiquitous sulfidogenic bacterium in the murine intestine.</title>
        <authorList>
            <person name="Ye H."/>
            <person name="Hanson B.T."/>
            <person name="Loy A."/>
        </authorList>
    </citation>
    <scope>NUCLEOTIDE SEQUENCE</scope>
    <source>
        <strain evidence="2">LT0009</strain>
    </source>
</reference>
<sequence length="54" mass="5935">MDYKPLLITIKDFSVNFAVASFAVSAFQSVWYGIISGLFFILIAVFISVKLGGE</sequence>
<proteinExistence type="predicted"/>
<accession>A0ABY5Y2F7</accession>
<name>A0ABY5Y2F7_9BACT</name>
<evidence type="ECO:0000256" key="1">
    <source>
        <dbReference type="SAM" id="Phobius"/>
    </source>
</evidence>
<dbReference type="EMBL" id="CP065938">
    <property type="protein sequence ID" value="UWX06379.1"/>
    <property type="molecule type" value="Genomic_DNA"/>
</dbReference>
<keyword evidence="1" id="KW-0812">Transmembrane</keyword>
<dbReference type="RefSeq" id="WP_334315984.1">
    <property type="nucleotide sequence ID" value="NZ_CP065938.1"/>
</dbReference>
<feature type="transmembrane region" description="Helical" evidence="1">
    <location>
        <begin position="30"/>
        <end position="49"/>
    </location>
</feature>
<keyword evidence="3" id="KW-1185">Reference proteome</keyword>
<gene>
    <name evidence="2" type="ORF">JBF11_03440</name>
</gene>
<keyword evidence="1" id="KW-0472">Membrane</keyword>
<evidence type="ECO:0000313" key="3">
    <source>
        <dbReference type="Proteomes" id="UP001058120"/>
    </source>
</evidence>